<dbReference type="Proteomes" id="UP000263377">
    <property type="component" value="Unassembled WGS sequence"/>
</dbReference>
<dbReference type="Pfam" id="PF13560">
    <property type="entry name" value="HTH_31"/>
    <property type="match status" value="1"/>
</dbReference>
<dbReference type="SUPFAM" id="SSF47413">
    <property type="entry name" value="lambda repressor-like DNA-binding domains"/>
    <property type="match status" value="1"/>
</dbReference>
<dbReference type="GO" id="GO:0003677">
    <property type="term" value="F:DNA binding"/>
    <property type="evidence" value="ECO:0007669"/>
    <property type="project" value="InterPro"/>
</dbReference>
<dbReference type="Pfam" id="PF19054">
    <property type="entry name" value="DUF5753"/>
    <property type="match status" value="1"/>
</dbReference>
<evidence type="ECO:0000313" key="2">
    <source>
        <dbReference type="EMBL" id="RGD56572.1"/>
    </source>
</evidence>
<dbReference type="EMBL" id="QVIG01000001">
    <property type="protein sequence ID" value="RGD56572.1"/>
    <property type="molecule type" value="Genomic_DNA"/>
</dbReference>
<feature type="domain" description="HTH cro/C1-type" evidence="1">
    <location>
        <begin position="20"/>
        <end position="58"/>
    </location>
</feature>
<dbReference type="SMART" id="SM00530">
    <property type="entry name" value="HTH_XRE"/>
    <property type="match status" value="1"/>
</dbReference>
<dbReference type="InterPro" id="IPR001387">
    <property type="entry name" value="Cro/C1-type_HTH"/>
</dbReference>
<proteinExistence type="predicted"/>
<dbReference type="CDD" id="cd00093">
    <property type="entry name" value="HTH_XRE"/>
    <property type="match status" value="1"/>
</dbReference>
<dbReference type="Gene3D" id="1.10.260.40">
    <property type="entry name" value="lambda repressor-like DNA-binding domains"/>
    <property type="match status" value="1"/>
</dbReference>
<evidence type="ECO:0000313" key="3">
    <source>
        <dbReference type="Proteomes" id="UP000263377"/>
    </source>
</evidence>
<evidence type="ECO:0000259" key="1">
    <source>
        <dbReference type="PROSITE" id="PS50943"/>
    </source>
</evidence>
<accession>A0A372ZM81</accession>
<dbReference type="InterPro" id="IPR043917">
    <property type="entry name" value="DUF5753"/>
</dbReference>
<dbReference type="InterPro" id="IPR010982">
    <property type="entry name" value="Lambda_DNA-bd_dom_sf"/>
</dbReference>
<name>A0A372ZM81_9ACTN</name>
<sequence length="276" mass="30437">MRESQLDPSASPLKAFGAQLRKLRKAAGLTQTQLGWRTNLSDSQISNLERGTRNPTLDWVRLADKAIDAGGTLELTYWSLNGSSLLEGFPEYAAQEAKARGISHFELGIIPGLLQTMEYANAFALAAVRRGSITEEQAADRLDFLATRQRLLGQRSTARLHFVLDEGALLRTVGGSKVMARQLAHLEDLASRPNITIQVAPFSLAEELPFTMVVTLLTMADRSLLAYSECQLRGFLARDADTAQAWERDYHQLQVEALPKAASLEKIRKQGVRGTS</sequence>
<comment type="caution">
    <text evidence="2">The sequence shown here is derived from an EMBL/GenBank/DDBJ whole genome shotgun (WGS) entry which is preliminary data.</text>
</comment>
<organism evidence="2 3">
    <name type="scientific">Kitasatospora xanthocidica</name>
    <dbReference type="NCBI Taxonomy" id="83382"/>
    <lineage>
        <taxon>Bacteria</taxon>
        <taxon>Bacillati</taxon>
        <taxon>Actinomycetota</taxon>
        <taxon>Actinomycetes</taxon>
        <taxon>Kitasatosporales</taxon>
        <taxon>Streptomycetaceae</taxon>
        <taxon>Kitasatospora</taxon>
    </lineage>
</organism>
<protein>
    <submittedName>
        <fullName evidence="2">XRE family transcriptional regulator</fullName>
    </submittedName>
</protein>
<gene>
    <name evidence="2" type="ORF">DR950_01085</name>
</gene>
<dbReference type="AlphaFoldDB" id="A0A372ZM81"/>
<reference evidence="2 3" key="1">
    <citation type="submission" date="2018-08" db="EMBL/GenBank/DDBJ databases">
        <title>Diversity &amp; Physiological Properties of Lignin-Decomposing Actinobacteria from Soil.</title>
        <authorList>
            <person name="Roh S.G."/>
            <person name="Kim S.B."/>
        </authorList>
    </citation>
    <scope>NUCLEOTIDE SEQUENCE [LARGE SCALE GENOMIC DNA]</scope>
    <source>
        <strain evidence="2 3">MMS17-GH009</strain>
    </source>
</reference>
<dbReference type="RefSeq" id="WP_117485065.1">
    <property type="nucleotide sequence ID" value="NZ_QVIG01000001.1"/>
</dbReference>
<keyword evidence="3" id="KW-1185">Reference proteome</keyword>
<dbReference type="PROSITE" id="PS50943">
    <property type="entry name" value="HTH_CROC1"/>
    <property type="match status" value="1"/>
</dbReference>